<sequence length="108" mass="11925">MSSIANQHVSDPEVRTEPHLRLDADPDDIGHLVCCRDVSWRTAFCGIEGDTINIAVETYCTMCLEQAEAMRPGWLADPGMFCPVDGQPCPDEHDIDQRIAEETGPPTL</sequence>
<name>A0A7W8F332_STREU</name>
<protein>
    <submittedName>
        <fullName evidence="2">Uncharacterized protein</fullName>
    </submittedName>
</protein>
<dbReference type="EMBL" id="JACHJF010000017">
    <property type="protein sequence ID" value="MBB5121353.1"/>
    <property type="molecule type" value="Genomic_DNA"/>
</dbReference>
<dbReference type="RefSeq" id="WP_170127705.1">
    <property type="nucleotide sequence ID" value="NZ_JACHJF010000017.1"/>
</dbReference>
<evidence type="ECO:0000313" key="2">
    <source>
        <dbReference type="EMBL" id="MBB5121353.1"/>
    </source>
</evidence>
<reference evidence="2 3" key="1">
    <citation type="submission" date="2020-08" db="EMBL/GenBank/DDBJ databases">
        <title>Genomic Encyclopedia of Type Strains, Phase III (KMG-III): the genomes of soil and plant-associated and newly described type strains.</title>
        <authorList>
            <person name="Whitman W."/>
        </authorList>
    </citation>
    <scope>NUCLEOTIDE SEQUENCE [LARGE SCALE GENOMIC DNA]</scope>
    <source>
        <strain evidence="2 3">CECT 3259</strain>
    </source>
</reference>
<feature type="region of interest" description="Disordered" evidence="1">
    <location>
        <begin position="1"/>
        <end position="24"/>
    </location>
</feature>
<feature type="compositionally biased region" description="Basic and acidic residues" evidence="1">
    <location>
        <begin position="10"/>
        <end position="24"/>
    </location>
</feature>
<comment type="caution">
    <text evidence="2">The sequence shown here is derived from an EMBL/GenBank/DDBJ whole genome shotgun (WGS) entry which is preliminary data.</text>
</comment>
<evidence type="ECO:0000256" key="1">
    <source>
        <dbReference type="SAM" id="MobiDB-lite"/>
    </source>
</evidence>
<dbReference type="Proteomes" id="UP000528608">
    <property type="component" value="Unassembled WGS sequence"/>
</dbReference>
<dbReference type="AlphaFoldDB" id="A0A7W8F332"/>
<gene>
    <name evidence="2" type="ORF">FHS36_004807</name>
</gene>
<accession>A0A7W8F332</accession>
<proteinExistence type="predicted"/>
<evidence type="ECO:0000313" key="3">
    <source>
        <dbReference type="Proteomes" id="UP000528608"/>
    </source>
</evidence>
<organism evidence="2 3">
    <name type="scientific">Streptomyces eurocidicus</name>
    <name type="common">Streptoverticillium eurocidicus</name>
    <dbReference type="NCBI Taxonomy" id="66423"/>
    <lineage>
        <taxon>Bacteria</taxon>
        <taxon>Bacillati</taxon>
        <taxon>Actinomycetota</taxon>
        <taxon>Actinomycetes</taxon>
        <taxon>Kitasatosporales</taxon>
        <taxon>Streptomycetaceae</taxon>
        <taxon>Streptomyces</taxon>
    </lineage>
</organism>